<keyword evidence="2" id="KW-1185">Reference proteome</keyword>
<evidence type="ECO:0000313" key="2">
    <source>
        <dbReference type="Proteomes" id="UP000321362"/>
    </source>
</evidence>
<protein>
    <submittedName>
        <fullName evidence="1">DUF2911 domain-containing protein</fullName>
    </submittedName>
</protein>
<accession>A0A5B8W865</accession>
<sequence>MKSPYLLFISLALFGCTSKNNDNYDSPLKATSNIMSRVGLPDESPYSQVKQIVGVDLVSFRYYSLKVNKRKILGNVIPYDKIWKVSDYIPLQLSATSTFFLNDKEVKIGKKDLSVYIIPKLSGQWTLILNTGGLKNGLPDNYDSTKNVVQIPVNPVVANENNESLSVVFSKNEINSVDISINWDNFKIPLKLRFDNTKEIFANVSRHLSNHSKNNEKVSWDEYMALANFCYYSNLKLEQGLSWIDSSITIDKNYSNTQKKAQILAKMGKYNDALSYYKQAYDLLKNDTSSNKEFGLKGINMEIAGLESYVSKNKNK</sequence>
<dbReference type="PROSITE" id="PS51257">
    <property type="entry name" value="PROKAR_LIPOPROTEIN"/>
    <property type="match status" value="1"/>
</dbReference>
<dbReference type="Pfam" id="PF11138">
    <property type="entry name" value="DUF2911"/>
    <property type="match status" value="1"/>
</dbReference>
<evidence type="ECO:0000313" key="1">
    <source>
        <dbReference type="EMBL" id="QEC79729.1"/>
    </source>
</evidence>
<gene>
    <name evidence="1" type="ORF">FSB76_28640</name>
</gene>
<dbReference type="SUPFAM" id="SSF48452">
    <property type="entry name" value="TPR-like"/>
    <property type="match status" value="1"/>
</dbReference>
<dbReference type="RefSeq" id="WP_147059604.1">
    <property type="nucleotide sequence ID" value="NZ_CP042437.1"/>
</dbReference>
<reference evidence="1 2" key="1">
    <citation type="journal article" date="2013" name="J. Microbiol.">
        <title>Mucilaginibacter ginsenosidivorax sp. nov., with ginsenoside converting activity isolated from sediment.</title>
        <authorList>
            <person name="Kim J.K."/>
            <person name="Choi T.E."/>
            <person name="Liu Q.M."/>
            <person name="Park H.Y."/>
            <person name="Yi T.H."/>
            <person name="Yoon M.H."/>
            <person name="Kim S.C."/>
            <person name="Im W.T."/>
        </authorList>
    </citation>
    <scope>NUCLEOTIDE SEQUENCE [LARGE SCALE GENOMIC DNA]</scope>
    <source>
        <strain evidence="1 2">KHI28</strain>
    </source>
</reference>
<organism evidence="1 2">
    <name type="scientific">Mucilaginibacter ginsenosidivorax</name>
    <dbReference type="NCBI Taxonomy" id="862126"/>
    <lineage>
        <taxon>Bacteria</taxon>
        <taxon>Pseudomonadati</taxon>
        <taxon>Bacteroidota</taxon>
        <taxon>Sphingobacteriia</taxon>
        <taxon>Sphingobacteriales</taxon>
        <taxon>Sphingobacteriaceae</taxon>
        <taxon>Mucilaginibacter</taxon>
    </lineage>
</organism>
<dbReference type="KEGG" id="mgk:FSB76_28640"/>
<name>A0A5B8W865_9SPHI</name>
<dbReference type="Gene3D" id="1.25.40.10">
    <property type="entry name" value="Tetratricopeptide repeat domain"/>
    <property type="match status" value="1"/>
</dbReference>
<dbReference type="Proteomes" id="UP000321362">
    <property type="component" value="Chromosome"/>
</dbReference>
<dbReference type="InterPro" id="IPR011990">
    <property type="entry name" value="TPR-like_helical_dom_sf"/>
</dbReference>
<dbReference type="OrthoDB" id="195456at2"/>
<dbReference type="InterPro" id="IPR021314">
    <property type="entry name" value="DUF2911"/>
</dbReference>
<dbReference type="AlphaFoldDB" id="A0A5B8W865"/>
<proteinExistence type="predicted"/>
<dbReference type="EMBL" id="CP042437">
    <property type="protein sequence ID" value="QEC79729.1"/>
    <property type="molecule type" value="Genomic_DNA"/>
</dbReference>